<proteinExistence type="predicted"/>
<evidence type="ECO:0000256" key="1">
    <source>
        <dbReference type="SAM" id="MobiDB-lite"/>
    </source>
</evidence>
<feature type="compositionally biased region" description="Low complexity" evidence="1">
    <location>
        <begin position="10"/>
        <end position="31"/>
    </location>
</feature>
<evidence type="ECO:0008006" key="4">
    <source>
        <dbReference type="Google" id="ProtNLM"/>
    </source>
</evidence>
<evidence type="ECO:0000313" key="3">
    <source>
        <dbReference type="Proteomes" id="UP001500266"/>
    </source>
</evidence>
<dbReference type="Proteomes" id="UP001500266">
    <property type="component" value="Unassembled WGS sequence"/>
</dbReference>
<gene>
    <name evidence="2" type="ORF">GCM10022416_22580</name>
</gene>
<keyword evidence="3" id="KW-1185">Reference proteome</keyword>
<name>A0ABP7YN40_9ACTN</name>
<sequence>MTDNPHLSTGSDPAPDPASAAGLAPSAAQLSGTGGCCALAATGLFVVQHLTRP</sequence>
<organism evidence="2 3">
    <name type="scientific">Actinomadura keratinilytica</name>
    <dbReference type="NCBI Taxonomy" id="547461"/>
    <lineage>
        <taxon>Bacteria</taxon>
        <taxon>Bacillati</taxon>
        <taxon>Actinomycetota</taxon>
        <taxon>Actinomycetes</taxon>
        <taxon>Streptosporangiales</taxon>
        <taxon>Thermomonosporaceae</taxon>
        <taxon>Actinomadura</taxon>
    </lineage>
</organism>
<accession>A0ABP7YN40</accession>
<feature type="region of interest" description="Disordered" evidence="1">
    <location>
        <begin position="1"/>
        <end position="31"/>
    </location>
</feature>
<comment type="caution">
    <text evidence="2">The sequence shown here is derived from an EMBL/GenBank/DDBJ whole genome shotgun (WGS) entry which is preliminary data.</text>
</comment>
<evidence type="ECO:0000313" key="2">
    <source>
        <dbReference type="EMBL" id="GAA4137762.1"/>
    </source>
</evidence>
<dbReference type="EMBL" id="BAABDO010000024">
    <property type="protein sequence ID" value="GAA4137762.1"/>
    <property type="molecule type" value="Genomic_DNA"/>
</dbReference>
<protein>
    <recommendedName>
        <fullName evidence="4">MFS transporter</fullName>
    </recommendedName>
</protein>
<reference evidence="3" key="1">
    <citation type="journal article" date="2019" name="Int. J. Syst. Evol. Microbiol.">
        <title>The Global Catalogue of Microorganisms (GCM) 10K type strain sequencing project: providing services to taxonomists for standard genome sequencing and annotation.</title>
        <authorList>
            <consortium name="The Broad Institute Genomics Platform"/>
            <consortium name="The Broad Institute Genome Sequencing Center for Infectious Disease"/>
            <person name="Wu L."/>
            <person name="Ma J."/>
        </authorList>
    </citation>
    <scope>NUCLEOTIDE SEQUENCE [LARGE SCALE GENOMIC DNA]</scope>
    <source>
        <strain evidence="3">JCM 17316</strain>
    </source>
</reference>